<name>A0AAF0YPV0_9CORY</name>
<protein>
    <submittedName>
        <fullName evidence="2">PadR family transcriptional regulator</fullName>
    </submittedName>
</protein>
<dbReference type="RefSeq" id="WP_101678551.1">
    <property type="nucleotide sequence ID" value="NZ_CAMIHY010000003.1"/>
</dbReference>
<evidence type="ECO:0000313" key="3">
    <source>
        <dbReference type="Proteomes" id="UP000234560"/>
    </source>
</evidence>
<accession>A0AAF0YPV0</accession>
<dbReference type="EMBL" id="CP136958">
    <property type="protein sequence ID" value="WOT01902.1"/>
    <property type="molecule type" value="Genomic_DNA"/>
</dbReference>
<dbReference type="KEGG" id="cpyr:CYJ47_11720"/>
<organism evidence="2 3">
    <name type="scientific">Corynebacterium pyruviciproducens</name>
    <dbReference type="NCBI Taxonomy" id="598660"/>
    <lineage>
        <taxon>Bacteria</taxon>
        <taxon>Bacillati</taxon>
        <taxon>Actinomycetota</taxon>
        <taxon>Actinomycetes</taxon>
        <taxon>Mycobacteriales</taxon>
        <taxon>Corynebacteriaceae</taxon>
        <taxon>Corynebacterium</taxon>
    </lineage>
</organism>
<gene>
    <name evidence="2" type="ORF">CYJ47_11720</name>
</gene>
<dbReference type="InterPro" id="IPR036388">
    <property type="entry name" value="WH-like_DNA-bd_sf"/>
</dbReference>
<evidence type="ECO:0000259" key="1">
    <source>
        <dbReference type="Pfam" id="PF03551"/>
    </source>
</evidence>
<dbReference type="Proteomes" id="UP000234560">
    <property type="component" value="Chromosome"/>
</dbReference>
<dbReference type="InterPro" id="IPR005149">
    <property type="entry name" value="Tscrpt_reg_PadR_N"/>
</dbReference>
<dbReference type="InterPro" id="IPR036390">
    <property type="entry name" value="WH_DNA-bd_sf"/>
</dbReference>
<proteinExistence type="predicted"/>
<dbReference type="PANTHER" id="PTHR43252:SF6">
    <property type="entry name" value="NEGATIVE TRANSCRIPTION REGULATOR PADR"/>
    <property type="match status" value="1"/>
</dbReference>
<dbReference type="Pfam" id="PF03551">
    <property type="entry name" value="PadR"/>
    <property type="match status" value="1"/>
</dbReference>
<dbReference type="AlphaFoldDB" id="A0AAF0YPV0"/>
<feature type="domain" description="Transcription regulator PadR N-terminal" evidence="1">
    <location>
        <begin position="7"/>
        <end position="78"/>
    </location>
</feature>
<dbReference type="SUPFAM" id="SSF46785">
    <property type="entry name" value="Winged helix' DNA-binding domain"/>
    <property type="match status" value="1"/>
</dbReference>
<reference evidence="2" key="1">
    <citation type="submission" date="2017-12" db="EMBL/GenBank/DDBJ databases">
        <authorList>
            <person name="Thomas-White K."/>
            <person name="Wolfe A.J."/>
        </authorList>
    </citation>
    <scope>NUCLEOTIDE SEQUENCE</scope>
    <source>
        <strain evidence="2">UMB0763</strain>
    </source>
</reference>
<evidence type="ECO:0000313" key="2">
    <source>
        <dbReference type="EMBL" id="WOT01902.1"/>
    </source>
</evidence>
<sequence length="167" mass="18871">MSIKNALLGLVTEHEANAAALRDTFHERTDHVWPLNIGQVTQTLARLERDGLIEKAGERKAESGRHTETYRATDEGDALTHQWLTEAVIPAKAERDELTIKVSMAVAGHQPLQPIINAQRSAVMAEMRQLTRMLDDAPTVKEIVIKRRIFALESELRWLDYVEESHA</sequence>
<dbReference type="PANTHER" id="PTHR43252">
    <property type="entry name" value="TRANSCRIPTIONAL REGULATOR YQJI"/>
    <property type="match status" value="1"/>
</dbReference>
<reference evidence="2" key="2">
    <citation type="submission" date="2023-10" db="EMBL/GenBank/DDBJ databases">
        <authorList>
            <person name="Choi B."/>
        </authorList>
    </citation>
    <scope>NUCLEOTIDE SEQUENCE</scope>
    <source>
        <strain evidence="2">UMB0763</strain>
    </source>
</reference>
<dbReference type="Gene3D" id="1.10.10.10">
    <property type="entry name" value="Winged helix-like DNA-binding domain superfamily/Winged helix DNA-binding domain"/>
    <property type="match status" value="1"/>
</dbReference>